<keyword evidence="5" id="KW-1185">Reference proteome</keyword>
<evidence type="ECO:0000313" key="4">
    <source>
        <dbReference type="EnsemblMetazoa" id="SCAU006151-PA"/>
    </source>
</evidence>
<evidence type="ECO:0000256" key="1">
    <source>
        <dbReference type="ARBA" id="ARBA00022460"/>
    </source>
</evidence>
<dbReference type="STRING" id="35570.A0A1I8PA43"/>
<dbReference type="Proteomes" id="UP000095300">
    <property type="component" value="Unassembled WGS sequence"/>
</dbReference>
<accession>A0A1I8PA43</accession>
<feature type="chain" id="PRO_5009326278" description="Pupal cuticle protein Edg-78E-like" evidence="3">
    <location>
        <begin position="21"/>
        <end position="124"/>
    </location>
</feature>
<evidence type="ECO:0008006" key="6">
    <source>
        <dbReference type="Google" id="ProtNLM"/>
    </source>
</evidence>
<dbReference type="EnsemblMetazoa" id="SCAU006151-RA">
    <property type="protein sequence ID" value="SCAU006151-PA"/>
    <property type="gene ID" value="SCAU006151"/>
</dbReference>
<sequence>MNKFLLTAIVVATLAYGVFAGGGEDDVHADTYKFESNVEYDGTFNYVFETTNGITAEEKSTGPHSVKGGFAYYSPEGELITMSYVADENGFHPKSTILPTPPPIPPAILRSLEYIRTHQKKSEN</sequence>
<dbReference type="PROSITE" id="PS00233">
    <property type="entry name" value="CHIT_BIND_RR_1"/>
    <property type="match status" value="1"/>
</dbReference>
<protein>
    <recommendedName>
        <fullName evidence="6">Pupal cuticle protein Edg-78E-like</fullName>
    </recommendedName>
</protein>
<dbReference type="AlphaFoldDB" id="A0A1I8PA43"/>
<dbReference type="GO" id="GO:0008010">
    <property type="term" value="F:structural constituent of chitin-based larval cuticle"/>
    <property type="evidence" value="ECO:0007669"/>
    <property type="project" value="TreeGrafter"/>
</dbReference>
<gene>
    <name evidence="4" type="primary">106091587</name>
</gene>
<dbReference type="PRINTS" id="PR00947">
    <property type="entry name" value="CUTICLE"/>
</dbReference>
<dbReference type="InterPro" id="IPR031311">
    <property type="entry name" value="CHIT_BIND_RR_consensus"/>
</dbReference>
<dbReference type="PROSITE" id="PS51155">
    <property type="entry name" value="CHIT_BIND_RR_2"/>
    <property type="match status" value="1"/>
</dbReference>
<dbReference type="OrthoDB" id="6493579at2759"/>
<dbReference type="PANTHER" id="PTHR10380:SF237">
    <property type="entry name" value="CUTICULAR PROTEIN 65AU, ISOFORM A-RELATED"/>
    <property type="match status" value="1"/>
</dbReference>
<evidence type="ECO:0000256" key="2">
    <source>
        <dbReference type="PROSITE-ProRule" id="PRU00497"/>
    </source>
</evidence>
<dbReference type="Pfam" id="PF00379">
    <property type="entry name" value="Chitin_bind_4"/>
    <property type="match status" value="1"/>
</dbReference>
<keyword evidence="3" id="KW-0732">Signal</keyword>
<feature type="signal peptide" evidence="3">
    <location>
        <begin position="1"/>
        <end position="20"/>
    </location>
</feature>
<dbReference type="PANTHER" id="PTHR10380">
    <property type="entry name" value="CUTICLE PROTEIN"/>
    <property type="match status" value="1"/>
</dbReference>
<reference evidence="4" key="1">
    <citation type="submission" date="2020-05" db="UniProtKB">
        <authorList>
            <consortium name="EnsemblMetazoa"/>
        </authorList>
    </citation>
    <scope>IDENTIFICATION</scope>
    <source>
        <strain evidence="4">USDA</strain>
    </source>
</reference>
<name>A0A1I8PA43_STOCA</name>
<dbReference type="InterPro" id="IPR000618">
    <property type="entry name" value="Insect_cuticle"/>
</dbReference>
<evidence type="ECO:0000256" key="3">
    <source>
        <dbReference type="SAM" id="SignalP"/>
    </source>
</evidence>
<proteinExistence type="predicted"/>
<organism evidence="4 5">
    <name type="scientific">Stomoxys calcitrans</name>
    <name type="common">Stable fly</name>
    <name type="synonym">Conops calcitrans</name>
    <dbReference type="NCBI Taxonomy" id="35570"/>
    <lineage>
        <taxon>Eukaryota</taxon>
        <taxon>Metazoa</taxon>
        <taxon>Ecdysozoa</taxon>
        <taxon>Arthropoda</taxon>
        <taxon>Hexapoda</taxon>
        <taxon>Insecta</taxon>
        <taxon>Pterygota</taxon>
        <taxon>Neoptera</taxon>
        <taxon>Endopterygota</taxon>
        <taxon>Diptera</taxon>
        <taxon>Brachycera</taxon>
        <taxon>Muscomorpha</taxon>
        <taxon>Muscoidea</taxon>
        <taxon>Muscidae</taxon>
        <taxon>Stomoxys</taxon>
    </lineage>
</organism>
<keyword evidence="1 2" id="KW-0193">Cuticle</keyword>
<dbReference type="InterPro" id="IPR050468">
    <property type="entry name" value="Cuticle_Struct_Prot"/>
</dbReference>
<dbReference type="GO" id="GO:0062129">
    <property type="term" value="C:chitin-based extracellular matrix"/>
    <property type="evidence" value="ECO:0007669"/>
    <property type="project" value="TreeGrafter"/>
</dbReference>
<dbReference type="KEGG" id="scac:106091587"/>
<dbReference type="VEuPathDB" id="VectorBase:SCAU006151"/>
<evidence type="ECO:0000313" key="5">
    <source>
        <dbReference type="Proteomes" id="UP000095300"/>
    </source>
</evidence>